<dbReference type="EMBL" id="CAJSTJ010000130">
    <property type="protein sequence ID" value="CAG7559897.1"/>
    <property type="molecule type" value="Genomic_DNA"/>
</dbReference>
<evidence type="ECO:0000313" key="1">
    <source>
        <dbReference type="EMBL" id="CAG7559897.1"/>
    </source>
</evidence>
<accession>A0A8J2NDF6</accession>
<comment type="caution">
    <text evidence="1">The sequence shown here is derived from an EMBL/GenBank/DDBJ whole genome shotgun (WGS) entry which is preliminary data.</text>
</comment>
<dbReference type="Proteomes" id="UP000693738">
    <property type="component" value="Unassembled WGS sequence"/>
</dbReference>
<gene>
    <name evidence="1" type="ORF">FEQUK3_LOCUS5602</name>
</gene>
<protein>
    <submittedName>
        <fullName evidence="1">Uncharacterized protein</fullName>
    </submittedName>
</protein>
<evidence type="ECO:0000313" key="2">
    <source>
        <dbReference type="Proteomes" id="UP000693738"/>
    </source>
</evidence>
<proteinExistence type="predicted"/>
<dbReference type="AlphaFoldDB" id="A0A8J2NDF6"/>
<reference evidence="1" key="1">
    <citation type="submission" date="2021-05" db="EMBL/GenBank/DDBJ databases">
        <authorList>
            <person name="Khan N."/>
        </authorList>
    </citation>
    <scope>NUCLEOTIDE SEQUENCE</scope>
</reference>
<organism evidence="1 2">
    <name type="scientific">Fusarium equiseti</name>
    <name type="common">Fusarium scirpi</name>
    <dbReference type="NCBI Taxonomy" id="61235"/>
    <lineage>
        <taxon>Eukaryota</taxon>
        <taxon>Fungi</taxon>
        <taxon>Dikarya</taxon>
        <taxon>Ascomycota</taxon>
        <taxon>Pezizomycotina</taxon>
        <taxon>Sordariomycetes</taxon>
        <taxon>Hypocreomycetidae</taxon>
        <taxon>Hypocreales</taxon>
        <taxon>Nectriaceae</taxon>
        <taxon>Fusarium</taxon>
        <taxon>Fusarium incarnatum-equiseti species complex</taxon>
    </lineage>
</organism>
<name>A0A8J2NDF6_FUSEQ</name>
<sequence>MNRQTYFEPVKEAAARAAASTERRPQTKSLNEQRFILYSPDCVKYGPNELFSTTEIEFNNPHAPPEDLSRPVATCISHGLIQFPICELDYFPQPGYFCAGFRELKGIDTSPKPNTKADIHFIDDDHIIVKISRDLVWCREMDIMSSSGDEEKMPENAPQIYTYYGIRAEYVKEMDAIKLEGERWENFSQKHGPYASRLWSLIQTGQIQERELC</sequence>